<accession>A0A1M5PN75</accession>
<sequence>MLTELEIVERCLLMFSKPGRWTQKTLARDRHGKSVPVFSDTARCFDIEGCIRRAAGKEDQGAYARFVSLIKGQVTEHPFDWNDKKGRCQKDVIRMFEDLADELRFKE</sequence>
<proteinExistence type="predicted"/>
<evidence type="ECO:0000313" key="2">
    <source>
        <dbReference type="Proteomes" id="UP000189796"/>
    </source>
</evidence>
<name>A0A1M5PN75_9BRAD</name>
<dbReference type="EMBL" id="LT670817">
    <property type="protein sequence ID" value="SHH03200.1"/>
    <property type="molecule type" value="Genomic_DNA"/>
</dbReference>
<organism evidence="1 2">
    <name type="scientific">Bradyrhizobium erythrophlei</name>
    <dbReference type="NCBI Taxonomy" id="1437360"/>
    <lineage>
        <taxon>Bacteria</taxon>
        <taxon>Pseudomonadati</taxon>
        <taxon>Pseudomonadota</taxon>
        <taxon>Alphaproteobacteria</taxon>
        <taxon>Hyphomicrobiales</taxon>
        <taxon>Nitrobacteraceae</taxon>
        <taxon>Bradyrhizobium</taxon>
    </lineage>
</organism>
<gene>
    <name evidence="1" type="ORF">SAMN05443248_3440</name>
</gene>
<dbReference type="AlphaFoldDB" id="A0A1M5PN75"/>
<dbReference type="Proteomes" id="UP000189796">
    <property type="component" value="Chromosome I"/>
</dbReference>
<protein>
    <submittedName>
        <fullName evidence="1">Uncharacterized protein</fullName>
    </submittedName>
</protein>
<evidence type="ECO:0000313" key="1">
    <source>
        <dbReference type="EMBL" id="SHH03200.1"/>
    </source>
</evidence>
<dbReference type="InterPro" id="IPR045677">
    <property type="entry name" value="DUF6197"/>
</dbReference>
<dbReference type="RefSeq" id="WP_079602434.1">
    <property type="nucleotide sequence ID" value="NZ_LT670817.1"/>
</dbReference>
<reference evidence="1 2" key="1">
    <citation type="submission" date="2016-11" db="EMBL/GenBank/DDBJ databases">
        <authorList>
            <person name="Jaros S."/>
            <person name="Januszkiewicz K."/>
            <person name="Wedrychowicz H."/>
        </authorList>
    </citation>
    <scope>NUCLEOTIDE SEQUENCE [LARGE SCALE GENOMIC DNA]</scope>
    <source>
        <strain evidence="1 2">GAS138</strain>
    </source>
</reference>
<dbReference type="OrthoDB" id="7585537at2"/>
<dbReference type="Pfam" id="PF19698">
    <property type="entry name" value="DUF6197"/>
    <property type="match status" value="1"/>
</dbReference>